<evidence type="ECO:0000313" key="1">
    <source>
        <dbReference type="EMBL" id="GAD68245.1"/>
    </source>
</evidence>
<accession>U3A3H4</accession>
<dbReference type="RefSeq" id="WP_021706216.1">
    <property type="nucleotide sequence ID" value="NZ_BATJ01000012.1"/>
</dbReference>
<dbReference type="eggNOG" id="ENOG5030HQI">
    <property type="taxonomic scope" value="Bacteria"/>
</dbReference>
<dbReference type="EMBL" id="BATJ01000012">
    <property type="protein sequence ID" value="GAD68245.1"/>
    <property type="molecule type" value="Genomic_DNA"/>
</dbReference>
<proteinExistence type="predicted"/>
<reference evidence="1 2" key="1">
    <citation type="submission" date="2013-09" db="EMBL/GenBank/DDBJ databases">
        <title>Whole genome shotgun sequence of Vibrio proteolyticus NBRC 13287.</title>
        <authorList>
            <person name="Isaki S."/>
            <person name="Hosoyama A."/>
            <person name="Numata M."/>
            <person name="Hashimoto M."/>
            <person name="Hosoyama Y."/>
            <person name="Tsuchikane K."/>
            <person name="Noguchi M."/>
            <person name="Hirakata S."/>
            <person name="Ichikawa N."/>
            <person name="Ohji S."/>
            <person name="Yamazoe A."/>
            <person name="Fujita N."/>
        </authorList>
    </citation>
    <scope>NUCLEOTIDE SEQUENCE [LARGE SCALE GENOMIC DNA]</scope>
    <source>
        <strain evidence="1 2">NBRC 13287</strain>
    </source>
</reference>
<name>U3A3H4_VIBPR</name>
<gene>
    <name evidence="1" type="ORF">VPR01S_12_00540</name>
</gene>
<sequence>MNKRRLPLPLILLIPIVLLVIVAIAGVYRFSLSDEEILAKFPAQKVSADPIVDQVFSIQSANPWTIEVPQSKAFAFIDQYDPDLHQARGRYDDGIERGQVVVDTQRLIPWTTEGDALYLAPMVVSNQGSGAFYYLTLFRFDSQRSRMVVADTHFLGDRIEVTAVTAEPNGVRVNMKVREAGQSMADAPTQSHAILFAISSQAKLLKTP</sequence>
<dbReference type="Proteomes" id="UP000016570">
    <property type="component" value="Unassembled WGS sequence"/>
</dbReference>
<dbReference type="AlphaFoldDB" id="U3A3H4"/>
<keyword evidence="2" id="KW-1185">Reference proteome</keyword>
<comment type="caution">
    <text evidence="1">The sequence shown here is derived from an EMBL/GenBank/DDBJ whole genome shotgun (WGS) entry which is preliminary data.</text>
</comment>
<dbReference type="STRING" id="1219065.VPR01S_12_00540"/>
<evidence type="ECO:0000313" key="2">
    <source>
        <dbReference type="Proteomes" id="UP000016570"/>
    </source>
</evidence>
<organism evidence="1 2">
    <name type="scientific">Vibrio proteolyticus NBRC 13287</name>
    <dbReference type="NCBI Taxonomy" id="1219065"/>
    <lineage>
        <taxon>Bacteria</taxon>
        <taxon>Pseudomonadati</taxon>
        <taxon>Pseudomonadota</taxon>
        <taxon>Gammaproteobacteria</taxon>
        <taxon>Vibrionales</taxon>
        <taxon>Vibrionaceae</taxon>
        <taxon>Vibrio</taxon>
    </lineage>
</organism>
<protein>
    <submittedName>
        <fullName evidence="1">Uncharacterized protein</fullName>
    </submittedName>
</protein>